<evidence type="ECO:0000313" key="5">
    <source>
        <dbReference type="Proteomes" id="UP000298805"/>
    </source>
</evidence>
<dbReference type="AlphaFoldDB" id="A0AAJ4UX43"/>
<protein>
    <recommendedName>
        <fullName evidence="1">Large polyvalent protein associated domain-containing protein</fullName>
    </recommendedName>
</protein>
<dbReference type="InterPro" id="IPR041311">
    <property type="entry name" value="LPD29"/>
</dbReference>
<reference evidence="3 4" key="1">
    <citation type="submission" date="2018-11" db="EMBL/GenBank/DDBJ databases">
        <title>Genomic Encyclopedia of Type Strains, Phase IV (KMG-IV): sequencing the most valuable type-strain genomes for metagenomic binning, comparative biology and taxonomic classification.</title>
        <authorList>
            <person name="Goeker M."/>
        </authorList>
    </citation>
    <scope>NUCLEOTIDE SEQUENCE [LARGE SCALE GENOMIC DNA]</scope>
    <source>
        <strain evidence="3 4">DSM 27783</strain>
    </source>
</reference>
<accession>A0AAJ4UX43</accession>
<geneLocation type="plasmid" evidence="2 5">
    <name>unnamed1</name>
</geneLocation>
<keyword evidence="5" id="KW-1185">Reference proteome</keyword>
<dbReference type="Proteomes" id="UP000272781">
    <property type="component" value="Unassembled WGS sequence"/>
</dbReference>
<dbReference type="Proteomes" id="UP000298805">
    <property type="component" value="Plasmid unnamed1"/>
</dbReference>
<organism evidence="3 4">
    <name type="scientific">Caminibacter pacificus</name>
    <dbReference type="NCBI Taxonomy" id="1424653"/>
    <lineage>
        <taxon>Bacteria</taxon>
        <taxon>Pseudomonadati</taxon>
        <taxon>Campylobacterota</taxon>
        <taxon>Epsilonproteobacteria</taxon>
        <taxon>Nautiliales</taxon>
        <taxon>Nautiliaceae</taxon>
        <taxon>Caminibacter</taxon>
    </lineage>
</organism>
<dbReference type="EMBL" id="CP040940">
    <property type="protein sequence ID" value="QDD68183.1"/>
    <property type="molecule type" value="Genomic_DNA"/>
</dbReference>
<dbReference type="Pfam" id="PF18847">
    <property type="entry name" value="LPD29"/>
    <property type="match status" value="1"/>
</dbReference>
<gene>
    <name evidence="2" type="ORF">C6V80_10030</name>
    <name evidence="3" type="ORF">EDC58_1911</name>
</gene>
<reference evidence="2 5" key="2">
    <citation type="submission" date="2019-06" db="EMBL/GenBank/DDBJ databases">
        <title>A comparative analysis of the Nautiliaceae.</title>
        <authorList>
            <person name="Grosche A."/>
            <person name="Smedile F."/>
            <person name="Vetriani C."/>
        </authorList>
    </citation>
    <scope>NUCLEOTIDE SEQUENCE [LARGE SCALE GENOMIC DNA]</scope>
    <source>
        <strain evidence="2 5">TB6</strain>
        <plasmid evidence="2 5">unnamed1</plasmid>
    </source>
</reference>
<evidence type="ECO:0000259" key="1">
    <source>
        <dbReference type="Pfam" id="PF18847"/>
    </source>
</evidence>
<evidence type="ECO:0000313" key="4">
    <source>
        <dbReference type="Proteomes" id="UP000272781"/>
    </source>
</evidence>
<evidence type="ECO:0000313" key="3">
    <source>
        <dbReference type="EMBL" id="ROR38696.1"/>
    </source>
</evidence>
<dbReference type="RefSeq" id="WP_123353283.1">
    <property type="nucleotide sequence ID" value="NZ_CP040940.1"/>
</dbReference>
<feature type="domain" description="Large polyvalent protein associated" evidence="1">
    <location>
        <begin position="6"/>
        <end position="40"/>
    </location>
</feature>
<evidence type="ECO:0000313" key="2">
    <source>
        <dbReference type="EMBL" id="QDD68183.1"/>
    </source>
</evidence>
<name>A0AAJ4UX43_9BACT</name>
<sequence>MPYLPKEKIAEIRKELKKTFPFIKFSVKQKPKSSGVDIVIKSSKKINFGDMLVGEFYPKKSINHYYIMPRYFNSFPKQALILEQIKEIVARIGGLKTEYEDVDYGSVPTFYLAISIGSLKEPYIFEDGYPLKVEQLIPLENIPVGEKVSEDEIRLNNPNAMRVNFLNDLNAFLTANGIKFGDLQISFYTDPEHKRLIFKVDNYTHAREKLFEFLNDFHYRLKNPTGNQEYIELDDTYLVAEYNLKQEKKKIEEDINYFYLTKAFGFLRKGEMIDLEVKRLINDVFWDNQKLRDDLIEKVESYQKNKLENSNGISLSL</sequence>
<keyword evidence="2" id="KW-0614">Plasmid</keyword>
<proteinExistence type="predicted"/>
<dbReference type="EMBL" id="RJVK01000006">
    <property type="protein sequence ID" value="ROR38696.1"/>
    <property type="molecule type" value="Genomic_DNA"/>
</dbReference>